<proteinExistence type="predicted"/>
<dbReference type="EMBL" id="CAFBQY010000019">
    <property type="protein sequence ID" value="CAB5076019.1"/>
    <property type="molecule type" value="Genomic_DNA"/>
</dbReference>
<evidence type="ECO:0000313" key="5">
    <source>
        <dbReference type="EMBL" id="CAB4811247.1"/>
    </source>
</evidence>
<protein>
    <submittedName>
        <fullName evidence="3">Unannotated protein</fullName>
    </submittedName>
</protein>
<reference evidence="3" key="1">
    <citation type="submission" date="2020-05" db="EMBL/GenBank/DDBJ databases">
        <authorList>
            <person name="Chiriac C."/>
            <person name="Salcher M."/>
            <person name="Ghai R."/>
            <person name="Kavagutti S V."/>
        </authorList>
    </citation>
    <scope>NUCLEOTIDE SEQUENCE</scope>
</reference>
<evidence type="ECO:0000313" key="10">
    <source>
        <dbReference type="EMBL" id="CAB5076019.1"/>
    </source>
</evidence>
<dbReference type="EMBL" id="CAFBOO010000009">
    <property type="protein sequence ID" value="CAB4990248.1"/>
    <property type="molecule type" value="Genomic_DNA"/>
</dbReference>
<dbReference type="EMBL" id="CAFAAN010000016">
    <property type="protein sequence ID" value="CAB4811247.1"/>
    <property type="molecule type" value="Genomic_DNA"/>
</dbReference>
<dbReference type="EMBL" id="CAEZZH010000020">
    <property type="protein sequence ID" value="CAB4762828.1"/>
    <property type="molecule type" value="Genomic_DNA"/>
</dbReference>
<evidence type="ECO:0000313" key="6">
    <source>
        <dbReference type="EMBL" id="CAB4844478.1"/>
    </source>
</evidence>
<dbReference type="EMBL" id="CAEZUM010000120">
    <property type="protein sequence ID" value="CAB4609089.1"/>
    <property type="molecule type" value="Genomic_DNA"/>
</dbReference>
<sequence length="169" mass="18326">MKKLFAAVLALAIFGMAPASAHQPVDLLDSDTTPTVGPLLVDGTVSFAIRASFTKPGQKKAFRAGLQEGEQLDVQYLIIDKKPENKLKNSKLPILVITSPSGKKTTMKFTERTEFLETYSRTMYLYLSRISEVAEAGIYSFVITARGKAAITLGVGVKEVPGDVVRSSN</sequence>
<dbReference type="EMBL" id="CAEZYT010000046">
    <property type="protein sequence ID" value="CAB4738312.1"/>
    <property type="molecule type" value="Genomic_DNA"/>
</dbReference>
<evidence type="ECO:0000313" key="7">
    <source>
        <dbReference type="EMBL" id="CAB4962296.1"/>
    </source>
</evidence>
<evidence type="ECO:0000313" key="2">
    <source>
        <dbReference type="EMBL" id="CAB4682052.1"/>
    </source>
</evidence>
<accession>A0A6J6STS3</accession>
<dbReference type="EMBL" id="CAEZXC010000086">
    <property type="protein sequence ID" value="CAB4682052.1"/>
    <property type="molecule type" value="Genomic_DNA"/>
</dbReference>
<dbReference type="EMBL" id="CAFBPO010000024">
    <property type="protein sequence ID" value="CAB5028882.1"/>
    <property type="molecule type" value="Genomic_DNA"/>
</dbReference>
<dbReference type="EMBL" id="CAFAZW010000026">
    <property type="protein sequence ID" value="CAB4844478.1"/>
    <property type="molecule type" value="Genomic_DNA"/>
</dbReference>
<gene>
    <name evidence="1" type="ORF">UFOPK1824_01234</name>
    <name evidence="2" type="ORF">UFOPK2340_01179</name>
    <name evidence="3" type="ORF">UFOPK2772_00833</name>
    <name evidence="4" type="ORF">UFOPK2850_01273</name>
    <name evidence="5" type="ORF">UFOPK3027_01345</name>
    <name evidence="6" type="ORF">UFOPK3256_01312</name>
    <name evidence="7" type="ORF">UFOPK3827_01332</name>
    <name evidence="8" type="ORF">UFOPK3982_01104</name>
    <name evidence="9" type="ORF">UFOPK4120_01390</name>
    <name evidence="10" type="ORF">UFOPK4404_01386</name>
</gene>
<evidence type="ECO:0000313" key="9">
    <source>
        <dbReference type="EMBL" id="CAB5028882.1"/>
    </source>
</evidence>
<dbReference type="EMBL" id="CAFBNM010000019">
    <property type="protein sequence ID" value="CAB4962296.1"/>
    <property type="molecule type" value="Genomic_DNA"/>
</dbReference>
<dbReference type="AlphaFoldDB" id="A0A6J6STS3"/>
<evidence type="ECO:0000313" key="4">
    <source>
        <dbReference type="EMBL" id="CAB4762828.1"/>
    </source>
</evidence>
<organism evidence="3">
    <name type="scientific">freshwater metagenome</name>
    <dbReference type="NCBI Taxonomy" id="449393"/>
    <lineage>
        <taxon>unclassified sequences</taxon>
        <taxon>metagenomes</taxon>
        <taxon>ecological metagenomes</taxon>
    </lineage>
</organism>
<evidence type="ECO:0000313" key="3">
    <source>
        <dbReference type="EMBL" id="CAB4738312.1"/>
    </source>
</evidence>
<name>A0A6J6STS3_9ZZZZ</name>
<evidence type="ECO:0000313" key="8">
    <source>
        <dbReference type="EMBL" id="CAB4990248.1"/>
    </source>
</evidence>
<evidence type="ECO:0000313" key="1">
    <source>
        <dbReference type="EMBL" id="CAB4609089.1"/>
    </source>
</evidence>